<sequence>MTIIRLITLTLTLMITMIITTVTSHNITDILSNFPEYSVYNDYLTKTRLNDEINSHETVTVLVLNNNMTTKLGANEPLAVMKTVLSIHVLLDFFDREKLLKIGGGSQVSTTLYQTTGHALQDTGYVNITDLPGGKVGFGSGNARSKLGSLFVKDVKEFPYNISVLEINSPIIAPGILNTPWIPVNISSLLENAGCKIFLKMLKEQGVLTVYEGAVNSDITVFAPSDDAFNKVLGLPEFKKLQPRELISLLYYHAIPTYVPKASLASEKNKNVTTFATTPIQNFYFTIKSSGDSFIVDTGVDVVRIENTIIDASPVSIFKIENVLLPIELFNGTSISTPAPAPAAPTPESSRSAPGPVSTDSSSTSGPAGGPDQADGPDADVGDNNANDASDGKHDTRSLLVDTR</sequence>
<feature type="chain" id="PRO_5015718300" evidence="9">
    <location>
        <begin position="25"/>
        <end position="404"/>
    </location>
</feature>
<dbReference type="InterPro" id="IPR000782">
    <property type="entry name" value="FAS1_domain"/>
</dbReference>
<dbReference type="GO" id="GO:0005886">
    <property type="term" value="C:plasma membrane"/>
    <property type="evidence" value="ECO:0007669"/>
    <property type="project" value="UniProtKB-SubCell"/>
</dbReference>
<evidence type="ECO:0000256" key="5">
    <source>
        <dbReference type="ARBA" id="ARBA00022729"/>
    </source>
</evidence>
<dbReference type="InterPro" id="IPR033254">
    <property type="entry name" value="Plant_FLA"/>
</dbReference>
<accession>A0A2U1MGQ3</accession>
<evidence type="ECO:0000256" key="3">
    <source>
        <dbReference type="ARBA" id="ARBA00022475"/>
    </source>
</evidence>
<gene>
    <name evidence="11" type="ORF">CTI12_AA381970</name>
</gene>
<dbReference type="Proteomes" id="UP000245207">
    <property type="component" value="Unassembled WGS sequence"/>
</dbReference>
<organism evidence="11 12">
    <name type="scientific">Artemisia annua</name>
    <name type="common">Sweet wormwood</name>
    <dbReference type="NCBI Taxonomy" id="35608"/>
    <lineage>
        <taxon>Eukaryota</taxon>
        <taxon>Viridiplantae</taxon>
        <taxon>Streptophyta</taxon>
        <taxon>Embryophyta</taxon>
        <taxon>Tracheophyta</taxon>
        <taxon>Spermatophyta</taxon>
        <taxon>Magnoliopsida</taxon>
        <taxon>eudicotyledons</taxon>
        <taxon>Gunneridae</taxon>
        <taxon>Pentapetalae</taxon>
        <taxon>asterids</taxon>
        <taxon>campanulids</taxon>
        <taxon>Asterales</taxon>
        <taxon>Asteraceae</taxon>
        <taxon>Asteroideae</taxon>
        <taxon>Anthemideae</taxon>
        <taxon>Artemisiinae</taxon>
        <taxon>Artemisia</taxon>
    </lineage>
</organism>
<evidence type="ECO:0000256" key="7">
    <source>
        <dbReference type="ARBA" id="ARBA00023288"/>
    </source>
</evidence>
<name>A0A2U1MGQ3_ARTAN</name>
<feature type="domain" description="FAS1" evidence="10">
    <location>
        <begin position="182"/>
        <end position="324"/>
    </location>
</feature>
<comment type="caution">
    <text evidence="11">The sequence shown here is derived from an EMBL/GenBank/DDBJ whole genome shotgun (WGS) entry which is preliminary data.</text>
</comment>
<feature type="compositionally biased region" description="Basic and acidic residues" evidence="8">
    <location>
        <begin position="390"/>
        <end position="404"/>
    </location>
</feature>
<evidence type="ECO:0000313" key="11">
    <source>
        <dbReference type="EMBL" id="PWA60414.1"/>
    </source>
</evidence>
<keyword evidence="12" id="KW-1185">Reference proteome</keyword>
<evidence type="ECO:0000256" key="8">
    <source>
        <dbReference type="SAM" id="MobiDB-lite"/>
    </source>
</evidence>
<dbReference type="AlphaFoldDB" id="A0A2U1MGQ3"/>
<evidence type="ECO:0000259" key="10">
    <source>
        <dbReference type="PROSITE" id="PS50213"/>
    </source>
</evidence>
<dbReference type="PANTHER" id="PTHR32382">
    <property type="entry name" value="FASCICLIN-LIKE ARABINOGALACTAN PROTEIN"/>
    <property type="match status" value="1"/>
</dbReference>
<keyword evidence="6" id="KW-0472">Membrane</keyword>
<dbReference type="STRING" id="35608.A0A2U1MGQ3"/>
<dbReference type="PROSITE" id="PS50213">
    <property type="entry name" value="FAS1"/>
    <property type="match status" value="2"/>
</dbReference>
<reference evidence="11 12" key="1">
    <citation type="journal article" date="2018" name="Mol. Plant">
        <title>The genome of Artemisia annua provides insight into the evolution of Asteraceae family and artemisinin biosynthesis.</title>
        <authorList>
            <person name="Shen Q."/>
            <person name="Zhang L."/>
            <person name="Liao Z."/>
            <person name="Wang S."/>
            <person name="Yan T."/>
            <person name="Shi P."/>
            <person name="Liu M."/>
            <person name="Fu X."/>
            <person name="Pan Q."/>
            <person name="Wang Y."/>
            <person name="Lv Z."/>
            <person name="Lu X."/>
            <person name="Zhang F."/>
            <person name="Jiang W."/>
            <person name="Ma Y."/>
            <person name="Chen M."/>
            <person name="Hao X."/>
            <person name="Li L."/>
            <person name="Tang Y."/>
            <person name="Lv G."/>
            <person name="Zhou Y."/>
            <person name="Sun X."/>
            <person name="Brodelius P.E."/>
            <person name="Rose J.K.C."/>
            <person name="Tang K."/>
        </authorList>
    </citation>
    <scope>NUCLEOTIDE SEQUENCE [LARGE SCALE GENOMIC DNA]</scope>
    <source>
        <strain evidence="12">cv. Huhao1</strain>
        <tissue evidence="11">Leaf</tissue>
    </source>
</reference>
<evidence type="ECO:0000313" key="12">
    <source>
        <dbReference type="Proteomes" id="UP000245207"/>
    </source>
</evidence>
<keyword evidence="4" id="KW-0325">Glycoprotein</keyword>
<dbReference type="OrthoDB" id="286301at2759"/>
<evidence type="ECO:0000256" key="2">
    <source>
        <dbReference type="ARBA" id="ARBA00007843"/>
    </source>
</evidence>
<evidence type="ECO:0000256" key="9">
    <source>
        <dbReference type="SAM" id="SignalP"/>
    </source>
</evidence>
<dbReference type="SMART" id="SM00554">
    <property type="entry name" value="FAS1"/>
    <property type="match status" value="1"/>
</dbReference>
<evidence type="ECO:0000256" key="4">
    <source>
        <dbReference type="ARBA" id="ARBA00022622"/>
    </source>
</evidence>
<dbReference type="InterPro" id="IPR036378">
    <property type="entry name" value="FAS1_dom_sf"/>
</dbReference>
<dbReference type="Gene3D" id="2.30.180.10">
    <property type="entry name" value="FAS1 domain"/>
    <property type="match status" value="2"/>
</dbReference>
<proteinExistence type="inferred from homology"/>
<keyword evidence="4" id="KW-0336">GPI-anchor</keyword>
<keyword evidence="3" id="KW-1003">Cell membrane</keyword>
<dbReference type="Pfam" id="PF02469">
    <property type="entry name" value="Fasciclin"/>
    <property type="match status" value="1"/>
</dbReference>
<keyword evidence="7" id="KW-0449">Lipoprotein</keyword>
<dbReference type="GO" id="GO:0098552">
    <property type="term" value="C:side of membrane"/>
    <property type="evidence" value="ECO:0007669"/>
    <property type="project" value="UniProtKB-KW"/>
</dbReference>
<evidence type="ECO:0000256" key="6">
    <source>
        <dbReference type="ARBA" id="ARBA00023136"/>
    </source>
</evidence>
<feature type="signal peptide" evidence="9">
    <location>
        <begin position="1"/>
        <end position="24"/>
    </location>
</feature>
<comment type="subcellular location">
    <subcellularLocation>
        <location evidence="1">Cell membrane</location>
        <topology evidence="1">Lipid-anchor</topology>
        <topology evidence="1">GPI-anchor</topology>
    </subcellularLocation>
</comment>
<protein>
    <submittedName>
        <fullName evidence="11">FASCICLIN-like arabinogalactan protein 8</fullName>
    </submittedName>
</protein>
<dbReference type="EMBL" id="PKPP01005356">
    <property type="protein sequence ID" value="PWA60414.1"/>
    <property type="molecule type" value="Genomic_DNA"/>
</dbReference>
<feature type="domain" description="FAS1" evidence="10">
    <location>
        <begin position="24"/>
        <end position="171"/>
    </location>
</feature>
<dbReference type="PANTHER" id="PTHR32382:SF5">
    <property type="entry name" value="FASCICLIN-LIKE ARABINOGALACTAN PROTEIN 8"/>
    <property type="match status" value="1"/>
</dbReference>
<comment type="similarity">
    <text evidence="2">Belongs to the fasciclin-like AGP family.</text>
</comment>
<evidence type="ECO:0000256" key="1">
    <source>
        <dbReference type="ARBA" id="ARBA00004609"/>
    </source>
</evidence>
<feature type="region of interest" description="Disordered" evidence="8">
    <location>
        <begin position="338"/>
        <end position="404"/>
    </location>
</feature>
<dbReference type="SUPFAM" id="SSF82153">
    <property type="entry name" value="FAS1 domain"/>
    <property type="match status" value="2"/>
</dbReference>
<keyword evidence="5 9" id="KW-0732">Signal</keyword>